<name>A0A4R6R141_9BURK</name>
<evidence type="ECO:0000256" key="7">
    <source>
        <dbReference type="SAM" id="MobiDB-lite"/>
    </source>
</evidence>
<dbReference type="InterPro" id="IPR003594">
    <property type="entry name" value="HATPase_dom"/>
</dbReference>
<dbReference type="PRINTS" id="PR00344">
    <property type="entry name" value="BCTRLSENSOR"/>
</dbReference>
<keyword evidence="5 9" id="KW-0418">Kinase</keyword>
<feature type="compositionally biased region" description="Polar residues" evidence="7">
    <location>
        <begin position="194"/>
        <end position="209"/>
    </location>
</feature>
<accession>A0A4R6R141</accession>
<dbReference type="GO" id="GO:0000160">
    <property type="term" value="P:phosphorelay signal transduction system"/>
    <property type="evidence" value="ECO:0007669"/>
    <property type="project" value="UniProtKB-KW"/>
</dbReference>
<dbReference type="GO" id="GO:0004673">
    <property type="term" value="F:protein histidine kinase activity"/>
    <property type="evidence" value="ECO:0007669"/>
    <property type="project" value="UniProtKB-EC"/>
</dbReference>
<dbReference type="Proteomes" id="UP000294593">
    <property type="component" value="Unassembled WGS sequence"/>
</dbReference>
<evidence type="ECO:0000256" key="1">
    <source>
        <dbReference type="ARBA" id="ARBA00000085"/>
    </source>
</evidence>
<evidence type="ECO:0000256" key="6">
    <source>
        <dbReference type="ARBA" id="ARBA00023012"/>
    </source>
</evidence>
<sequence length="209" mass="22561">MSDALALIAHDLKNALGGLEGELAELIDHPTPVMAQRAHLHCAELRRQFIQFLTLYGARTDGLCALCEDESPLDLLQALQRVWSVKLQMEGSPIQVVTQTACVDTAPAFWYFDHRLVQLALDAAIHNAVRFARTRVEINVTQANGFLVWRVHDDGPGLDADDPGQANATGLGTALAEAVVNAHAHSGRHGRIQLGSSPGQGTTFTMALP</sequence>
<dbReference type="Pfam" id="PF02518">
    <property type="entry name" value="HATPase_c"/>
    <property type="match status" value="1"/>
</dbReference>
<organism evidence="9 10">
    <name type="scientific">Aquabacterium commune</name>
    <dbReference type="NCBI Taxonomy" id="70586"/>
    <lineage>
        <taxon>Bacteria</taxon>
        <taxon>Pseudomonadati</taxon>
        <taxon>Pseudomonadota</taxon>
        <taxon>Betaproteobacteria</taxon>
        <taxon>Burkholderiales</taxon>
        <taxon>Aquabacterium</taxon>
    </lineage>
</organism>
<dbReference type="InterPro" id="IPR004358">
    <property type="entry name" value="Sig_transdc_His_kin-like_C"/>
</dbReference>
<proteinExistence type="predicted"/>
<dbReference type="EC" id="2.7.13.3" evidence="2"/>
<evidence type="ECO:0000256" key="5">
    <source>
        <dbReference type="ARBA" id="ARBA00022777"/>
    </source>
</evidence>
<dbReference type="EMBL" id="SNXW01000014">
    <property type="protein sequence ID" value="TDP79390.1"/>
    <property type="molecule type" value="Genomic_DNA"/>
</dbReference>
<evidence type="ECO:0000256" key="4">
    <source>
        <dbReference type="ARBA" id="ARBA00022679"/>
    </source>
</evidence>
<dbReference type="RefSeq" id="WP_133611206.1">
    <property type="nucleotide sequence ID" value="NZ_SNXW01000014.1"/>
</dbReference>
<evidence type="ECO:0000313" key="9">
    <source>
        <dbReference type="EMBL" id="TDP79390.1"/>
    </source>
</evidence>
<evidence type="ECO:0000259" key="8">
    <source>
        <dbReference type="PROSITE" id="PS50109"/>
    </source>
</evidence>
<keyword evidence="10" id="KW-1185">Reference proteome</keyword>
<evidence type="ECO:0000256" key="3">
    <source>
        <dbReference type="ARBA" id="ARBA00022553"/>
    </source>
</evidence>
<reference evidence="9 10" key="1">
    <citation type="submission" date="2019-03" db="EMBL/GenBank/DDBJ databases">
        <title>Genomic Encyclopedia of Type Strains, Phase IV (KMG-IV): sequencing the most valuable type-strain genomes for metagenomic binning, comparative biology and taxonomic classification.</title>
        <authorList>
            <person name="Goeker M."/>
        </authorList>
    </citation>
    <scope>NUCLEOTIDE SEQUENCE [LARGE SCALE GENOMIC DNA]</scope>
    <source>
        <strain evidence="9 10">DSM 11901</strain>
    </source>
</reference>
<dbReference type="PANTHER" id="PTHR44936:SF9">
    <property type="entry name" value="SENSOR PROTEIN CREC"/>
    <property type="match status" value="1"/>
</dbReference>
<dbReference type="InterPro" id="IPR050980">
    <property type="entry name" value="2C_sensor_his_kinase"/>
</dbReference>
<comment type="caution">
    <text evidence="9">The sequence shown here is derived from an EMBL/GenBank/DDBJ whole genome shotgun (WGS) entry which is preliminary data.</text>
</comment>
<keyword evidence="4" id="KW-0808">Transferase</keyword>
<evidence type="ECO:0000256" key="2">
    <source>
        <dbReference type="ARBA" id="ARBA00012438"/>
    </source>
</evidence>
<dbReference type="InterPro" id="IPR036890">
    <property type="entry name" value="HATPase_C_sf"/>
</dbReference>
<comment type="catalytic activity">
    <reaction evidence="1">
        <text>ATP + protein L-histidine = ADP + protein N-phospho-L-histidine.</text>
        <dbReference type="EC" id="2.7.13.3"/>
    </reaction>
</comment>
<dbReference type="Gene3D" id="3.30.565.10">
    <property type="entry name" value="Histidine kinase-like ATPase, C-terminal domain"/>
    <property type="match status" value="1"/>
</dbReference>
<dbReference type="SUPFAM" id="SSF55874">
    <property type="entry name" value="ATPase domain of HSP90 chaperone/DNA topoisomerase II/histidine kinase"/>
    <property type="match status" value="1"/>
</dbReference>
<protein>
    <recommendedName>
        <fullName evidence="2">histidine kinase</fullName>
        <ecNumber evidence="2">2.7.13.3</ecNumber>
    </recommendedName>
</protein>
<dbReference type="OrthoDB" id="9180085at2"/>
<feature type="region of interest" description="Disordered" evidence="7">
    <location>
        <begin position="187"/>
        <end position="209"/>
    </location>
</feature>
<feature type="domain" description="Histidine kinase" evidence="8">
    <location>
        <begin position="7"/>
        <end position="209"/>
    </location>
</feature>
<evidence type="ECO:0000313" key="10">
    <source>
        <dbReference type="Proteomes" id="UP000294593"/>
    </source>
</evidence>
<dbReference type="AlphaFoldDB" id="A0A4R6R141"/>
<dbReference type="PANTHER" id="PTHR44936">
    <property type="entry name" value="SENSOR PROTEIN CREC"/>
    <property type="match status" value="1"/>
</dbReference>
<keyword evidence="6" id="KW-0902">Two-component regulatory system</keyword>
<dbReference type="InterPro" id="IPR005467">
    <property type="entry name" value="His_kinase_dom"/>
</dbReference>
<gene>
    <name evidence="9" type="ORF">EV672_11419</name>
</gene>
<keyword evidence="3" id="KW-0597">Phosphoprotein</keyword>
<dbReference type="PROSITE" id="PS50109">
    <property type="entry name" value="HIS_KIN"/>
    <property type="match status" value="1"/>
</dbReference>